<evidence type="ECO:0000256" key="1">
    <source>
        <dbReference type="SAM" id="Phobius"/>
    </source>
</evidence>
<organism evidence="2 3">
    <name type="scientific">Pseudoteredinibacter isoporae</name>
    <dbReference type="NCBI Taxonomy" id="570281"/>
    <lineage>
        <taxon>Bacteria</taxon>
        <taxon>Pseudomonadati</taxon>
        <taxon>Pseudomonadota</taxon>
        <taxon>Gammaproteobacteria</taxon>
        <taxon>Cellvibrionales</taxon>
        <taxon>Cellvibrionaceae</taxon>
        <taxon>Pseudoteredinibacter</taxon>
    </lineage>
</organism>
<gene>
    <name evidence="2" type="ORF">HNR48_000717</name>
</gene>
<proteinExistence type="predicted"/>
<keyword evidence="1" id="KW-0812">Transmembrane</keyword>
<comment type="caution">
    <text evidence="2">The sequence shown here is derived from an EMBL/GenBank/DDBJ whole genome shotgun (WGS) entry which is preliminary data.</text>
</comment>
<keyword evidence="1" id="KW-1133">Transmembrane helix</keyword>
<dbReference type="SUPFAM" id="SSF54523">
    <property type="entry name" value="Pili subunits"/>
    <property type="match status" value="1"/>
</dbReference>
<dbReference type="InterPro" id="IPR012902">
    <property type="entry name" value="N_methyl_site"/>
</dbReference>
<dbReference type="Gene3D" id="3.30.700.10">
    <property type="entry name" value="Glycoprotein, Type 4 Pilin"/>
    <property type="match status" value="1"/>
</dbReference>
<evidence type="ECO:0000313" key="2">
    <source>
        <dbReference type="EMBL" id="MBB6520439.1"/>
    </source>
</evidence>
<name>A0A7X0JRH4_9GAMM</name>
<feature type="transmembrane region" description="Helical" evidence="1">
    <location>
        <begin position="12"/>
        <end position="30"/>
    </location>
</feature>
<dbReference type="NCBIfam" id="TIGR02532">
    <property type="entry name" value="IV_pilin_GFxxxE"/>
    <property type="match status" value="1"/>
</dbReference>
<accession>A0A7X0JRH4</accession>
<dbReference type="Proteomes" id="UP000528457">
    <property type="component" value="Unassembled WGS sequence"/>
</dbReference>
<dbReference type="InterPro" id="IPR045584">
    <property type="entry name" value="Pilin-like"/>
</dbReference>
<evidence type="ECO:0000313" key="3">
    <source>
        <dbReference type="Proteomes" id="UP000528457"/>
    </source>
</evidence>
<dbReference type="AlphaFoldDB" id="A0A7X0JRH4"/>
<keyword evidence="1" id="KW-0472">Membrane</keyword>
<reference evidence="2 3" key="1">
    <citation type="submission" date="2020-08" db="EMBL/GenBank/DDBJ databases">
        <title>Genomic Encyclopedia of Type Strains, Phase IV (KMG-IV): sequencing the most valuable type-strain genomes for metagenomic binning, comparative biology and taxonomic classification.</title>
        <authorList>
            <person name="Goeker M."/>
        </authorList>
    </citation>
    <scope>NUCLEOTIDE SEQUENCE [LARGE SCALE GENOMIC DNA]</scope>
    <source>
        <strain evidence="2 3">DSM 22368</strain>
    </source>
</reference>
<dbReference type="Pfam" id="PF07963">
    <property type="entry name" value="N_methyl"/>
    <property type="match status" value="1"/>
</dbReference>
<sequence length="168" mass="17823">MPRRRHNQGFTLIELVAVIVILGILAAVAAPKFSDLSTAAKIAALEGIRETMRSTARMTKAMAAANGISASSSNPGGGQSQFVIQVAGGSSELDWRNLCPESRAELGSRLTMVDYINLTGNMQSRVTNRYTFVGFDIPSSAPSGSGCYVIYDSFGSPDCTFTVVDSEC</sequence>
<dbReference type="RefSeq" id="WP_166851276.1">
    <property type="nucleotide sequence ID" value="NZ_JAAONY010000001.1"/>
</dbReference>
<keyword evidence="3" id="KW-1185">Reference proteome</keyword>
<dbReference type="InParanoid" id="A0A7X0JRH4"/>
<dbReference type="EMBL" id="JACHHT010000001">
    <property type="protein sequence ID" value="MBB6520439.1"/>
    <property type="molecule type" value="Genomic_DNA"/>
</dbReference>
<dbReference type="PROSITE" id="PS00409">
    <property type="entry name" value="PROKAR_NTER_METHYL"/>
    <property type="match status" value="1"/>
</dbReference>
<protein>
    <submittedName>
        <fullName evidence="2">MSHA pilin protein MshA</fullName>
    </submittedName>
</protein>